<dbReference type="PANTHER" id="PTHR10272">
    <property type="entry name" value="PLATELET-ACTIVATING FACTOR ACETYLHYDROLASE"/>
    <property type="match status" value="1"/>
</dbReference>
<keyword evidence="1 6" id="KW-0378">Hydrolase</keyword>
<proteinExistence type="predicted"/>
<dbReference type="PANTHER" id="PTHR10272:SF0">
    <property type="entry name" value="PLATELET-ACTIVATING FACTOR ACETYLHYDROLASE"/>
    <property type="match status" value="1"/>
</dbReference>
<dbReference type="Pfam" id="PF03403">
    <property type="entry name" value="PAF-AH_p_II"/>
    <property type="match status" value="1"/>
</dbReference>
<organism evidence="6 7">
    <name type="scientific">Streptomyces zhaozhouensis</name>
    <dbReference type="NCBI Taxonomy" id="1300267"/>
    <lineage>
        <taxon>Bacteria</taxon>
        <taxon>Bacillati</taxon>
        <taxon>Actinomycetota</taxon>
        <taxon>Actinomycetes</taxon>
        <taxon>Kitasatosporales</taxon>
        <taxon>Streptomycetaceae</taxon>
        <taxon>Streptomyces</taxon>
    </lineage>
</organism>
<evidence type="ECO:0000313" key="7">
    <source>
        <dbReference type="Proteomes" id="UP000219072"/>
    </source>
</evidence>
<keyword evidence="7" id="KW-1185">Reference proteome</keyword>
<evidence type="ECO:0000256" key="1">
    <source>
        <dbReference type="ARBA" id="ARBA00022801"/>
    </source>
</evidence>
<feature type="region of interest" description="Disordered" evidence="4">
    <location>
        <begin position="418"/>
        <end position="440"/>
    </location>
</feature>
<keyword evidence="3" id="KW-0443">Lipid metabolism</keyword>
<dbReference type="InterPro" id="IPR041127">
    <property type="entry name" value="PET_hydrolase/cutinase-like"/>
</dbReference>
<keyword evidence="2" id="KW-0442">Lipid degradation</keyword>
<protein>
    <submittedName>
        <fullName evidence="6">Platelet-activating factor acetylhydrolase, isoform II</fullName>
    </submittedName>
</protein>
<accession>A0A286DXM0</accession>
<dbReference type="RefSeq" id="WP_097231875.1">
    <property type="nucleotide sequence ID" value="NZ_OCNE01000010.1"/>
</dbReference>
<dbReference type="SUPFAM" id="SSF53474">
    <property type="entry name" value="alpha/beta-Hydrolases"/>
    <property type="match status" value="1"/>
</dbReference>
<evidence type="ECO:0000256" key="3">
    <source>
        <dbReference type="ARBA" id="ARBA00023098"/>
    </source>
</evidence>
<reference evidence="6 7" key="1">
    <citation type="submission" date="2017-09" db="EMBL/GenBank/DDBJ databases">
        <authorList>
            <person name="Ehlers B."/>
            <person name="Leendertz F.H."/>
        </authorList>
    </citation>
    <scope>NUCLEOTIDE SEQUENCE [LARGE SCALE GENOMIC DNA]</scope>
    <source>
        <strain evidence="6 7">CGMCC 4.7095</strain>
    </source>
</reference>
<dbReference type="GO" id="GO:0003847">
    <property type="term" value="F:1-alkyl-2-acetylglycerophosphocholine esterase activity"/>
    <property type="evidence" value="ECO:0007669"/>
    <property type="project" value="TreeGrafter"/>
</dbReference>
<evidence type="ECO:0000259" key="5">
    <source>
        <dbReference type="Pfam" id="PF12740"/>
    </source>
</evidence>
<dbReference type="Proteomes" id="UP000219072">
    <property type="component" value="Unassembled WGS sequence"/>
</dbReference>
<gene>
    <name evidence="6" type="ORF">SAMN06297387_110143</name>
</gene>
<dbReference type="GO" id="GO:0016042">
    <property type="term" value="P:lipid catabolic process"/>
    <property type="evidence" value="ECO:0007669"/>
    <property type="project" value="UniProtKB-KW"/>
</dbReference>
<evidence type="ECO:0000256" key="4">
    <source>
        <dbReference type="SAM" id="MobiDB-lite"/>
    </source>
</evidence>
<sequence length="440" mass="45125">MRVPRSAAPSAGGTGGRRRSFRAARGAALATTAPLVFLAGCSTSEGAEAAEDPAPSCTPGDSPLSVGDDAPPRDALRLPEPSGPLSVGTTQLALTDEDRPDPLAPSPSPREVLVQVWYPTGATVDSPGCEVTRYTAGTTAAANEEMYLYPEGSLDTVRSPALLDAPVAEADSAEGHPVVVYSHGLYGSLGDNTAVALQLASEGYVVIGVGTTHESPAVEFPDGRVVGTSEQATRMLNEDDVTPLIGLRAEDTSLVLDRLAAGEDFPSELVAAVDTETVGVFGHSAGGAAALQVAHERDEVAAAVNLDGFARQPDADAGLDAPWLIVASEGHTAETEPSWPPFFEVSAEGRVVEIAGAGHLAVSDVGSDGWIDGMGLAETMPPEAFALNYGDLAPGTMRVLAEGVTAFFDTHLRGGAGGSDSFEESLENAPEIVASITPSR</sequence>
<feature type="region of interest" description="Disordered" evidence="4">
    <location>
        <begin position="1"/>
        <end position="25"/>
    </location>
</feature>
<feature type="compositionally biased region" description="Low complexity" evidence="4">
    <location>
        <begin position="1"/>
        <end position="11"/>
    </location>
</feature>
<evidence type="ECO:0000256" key="2">
    <source>
        <dbReference type="ARBA" id="ARBA00022963"/>
    </source>
</evidence>
<evidence type="ECO:0000313" key="6">
    <source>
        <dbReference type="EMBL" id="SOD63411.1"/>
    </source>
</evidence>
<dbReference type="EMBL" id="OCNE01000010">
    <property type="protein sequence ID" value="SOD63411.1"/>
    <property type="molecule type" value="Genomic_DNA"/>
</dbReference>
<dbReference type="InterPro" id="IPR029058">
    <property type="entry name" value="AB_hydrolase_fold"/>
</dbReference>
<name>A0A286DXM0_9ACTN</name>
<feature type="domain" description="PET hydrolase/cutinase-like" evidence="5">
    <location>
        <begin position="248"/>
        <end position="363"/>
    </location>
</feature>
<feature type="region of interest" description="Disordered" evidence="4">
    <location>
        <begin position="45"/>
        <end position="88"/>
    </location>
</feature>
<dbReference type="AlphaFoldDB" id="A0A286DXM0"/>
<dbReference type="Pfam" id="PF12740">
    <property type="entry name" value="PETase"/>
    <property type="match status" value="1"/>
</dbReference>
<dbReference type="Gene3D" id="3.40.50.1820">
    <property type="entry name" value="alpha/beta hydrolase"/>
    <property type="match status" value="1"/>
</dbReference>